<comment type="caution">
    <text evidence="1">The sequence shown here is derived from an EMBL/GenBank/DDBJ whole genome shotgun (WGS) entry which is preliminary data.</text>
</comment>
<dbReference type="SUPFAM" id="SSF51182">
    <property type="entry name" value="RmlC-like cupins"/>
    <property type="match status" value="1"/>
</dbReference>
<dbReference type="AlphaFoldDB" id="A0A2A8CWW0"/>
<dbReference type="InterPro" id="IPR011051">
    <property type="entry name" value="RmlC_Cupin_sf"/>
</dbReference>
<keyword evidence="2" id="KW-1185">Reference proteome</keyword>
<protein>
    <recommendedName>
        <fullName evidence="3">Cupin 2 conserved barrel domain-containing protein</fullName>
    </recommendedName>
</protein>
<dbReference type="Proteomes" id="UP000220102">
    <property type="component" value="Unassembled WGS sequence"/>
</dbReference>
<accession>A0A2A8CWW0</accession>
<dbReference type="RefSeq" id="WP_098075771.1">
    <property type="nucleotide sequence ID" value="NZ_PDEQ01000005.1"/>
</dbReference>
<evidence type="ECO:0000313" key="1">
    <source>
        <dbReference type="EMBL" id="PEN13182.1"/>
    </source>
</evidence>
<reference evidence="1 2" key="1">
    <citation type="submission" date="2017-10" db="EMBL/GenBank/DDBJ databases">
        <title>Draft genome of Longibacter Salinarum.</title>
        <authorList>
            <person name="Goh K.M."/>
            <person name="Shamsir M.S."/>
            <person name="Lim S.W."/>
        </authorList>
    </citation>
    <scope>NUCLEOTIDE SEQUENCE [LARGE SCALE GENOMIC DNA]</scope>
    <source>
        <strain evidence="1 2">KCTC 52045</strain>
    </source>
</reference>
<evidence type="ECO:0000313" key="2">
    <source>
        <dbReference type="Proteomes" id="UP000220102"/>
    </source>
</evidence>
<organism evidence="1 2">
    <name type="scientific">Longibacter salinarum</name>
    <dbReference type="NCBI Taxonomy" id="1850348"/>
    <lineage>
        <taxon>Bacteria</taxon>
        <taxon>Pseudomonadati</taxon>
        <taxon>Rhodothermota</taxon>
        <taxon>Rhodothermia</taxon>
        <taxon>Rhodothermales</taxon>
        <taxon>Salisaetaceae</taxon>
        <taxon>Longibacter</taxon>
    </lineage>
</organism>
<dbReference type="EMBL" id="PDEQ01000005">
    <property type="protein sequence ID" value="PEN13182.1"/>
    <property type="molecule type" value="Genomic_DNA"/>
</dbReference>
<proteinExistence type="predicted"/>
<evidence type="ECO:0008006" key="3">
    <source>
        <dbReference type="Google" id="ProtNLM"/>
    </source>
</evidence>
<name>A0A2A8CWW0_9BACT</name>
<dbReference type="InterPro" id="IPR014710">
    <property type="entry name" value="RmlC-like_jellyroll"/>
</dbReference>
<sequence>MEKWSEEERYETQSELIREALASDGHGLDVLLEGMRASGESAVYLCGSRVDNDFCFGSEDVGVLLSVLPEDNPKAAVPGYHPGSTEVYVTFQGQLTMEYLDDGALQTREVKQYETAVLPPGQCHRIRPEVGRRAASLVVKTNLSHEPGVVRCDDCGYFSDPTDCPLHRSWQADDEE</sequence>
<dbReference type="Gene3D" id="2.60.120.10">
    <property type="entry name" value="Jelly Rolls"/>
    <property type="match status" value="1"/>
</dbReference>
<gene>
    <name evidence="1" type="ORF">CRI94_11095</name>
</gene>